<evidence type="ECO:0000313" key="16">
    <source>
        <dbReference type="Proteomes" id="UP001244341"/>
    </source>
</evidence>
<evidence type="ECO:0000256" key="2">
    <source>
        <dbReference type="ARBA" id="ARBA00003842"/>
    </source>
</evidence>
<evidence type="ECO:0000256" key="1">
    <source>
        <dbReference type="ARBA" id="ARBA00000920"/>
    </source>
</evidence>
<dbReference type="Pfam" id="PF13450">
    <property type="entry name" value="NAD_binding_8"/>
    <property type="match status" value="1"/>
</dbReference>
<keyword evidence="11" id="KW-0472">Membrane</keyword>
<evidence type="ECO:0000256" key="4">
    <source>
        <dbReference type="ARBA" id="ARBA00010790"/>
    </source>
</evidence>
<keyword evidence="7" id="KW-0812">Transmembrane</keyword>
<reference evidence="15 16" key="1">
    <citation type="submission" date="2023-05" db="EMBL/GenBank/DDBJ databases">
        <title>A 100% complete, gapless, phased diploid assembly of the Scenedesmus obliquus UTEX 3031 genome.</title>
        <authorList>
            <person name="Biondi T.C."/>
            <person name="Hanschen E.R."/>
            <person name="Kwon T."/>
            <person name="Eng W."/>
            <person name="Kruse C.P.S."/>
            <person name="Koehler S.I."/>
            <person name="Kunde Y."/>
            <person name="Gleasner C.D."/>
            <person name="You Mak K.T."/>
            <person name="Polle J."/>
            <person name="Hovde B.T."/>
            <person name="Starkenburg S.R."/>
        </authorList>
    </citation>
    <scope>NUCLEOTIDE SEQUENCE [LARGE SCALE GENOMIC DNA]</scope>
    <source>
        <strain evidence="15 16">DOE0152z</strain>
    </source>
</reference>
<comment type="catalytic activity">
    <reaction evidence="1">
        <text>a long-chain primary fatty alcohol + O2 = a long-chain fatty aldehyde + H2O2</text>
        <dbReference type="Rhea" id="RHEA:22756"/>
        <dbReference type="ChEBI" id="CHEBI:15379"/>
        <dbReference type="ChEBI" id="CHEBI:16240"/>
        <dbReference type="ChEBI" id="CHEBI:17176"/>
        <dbReference type="ChEBI" id="CHEBI:77396"/>
        <dbReference type="EC" id="1.1.3.20"/>
    </reaction>
</comment>
<dbReference type="SUPFAM" id="SSF51905">
    <property type="entry name" value="FAD/NAD(P)-binding domain"/>
    <property type="match status" value="1"/>
</dbReference>
<feature type="compositionally biased region" description="Low complexity" evidence="12">
    <location>
        <begin position="235"/>
        <end position="250"/>
    </location>
</feature>
<dbReference type="Gene3D" id="3.50.50.60">
    <property type="entry name" value="FAD/NAD(P)-binding domain"/>
    <property type="match status" value="2"/>
</dbReference>
<dbReference type="InterPro" id="IPR007867">
    <property type="entry name" value="GMC_OxRtase_C"/>
</dbReference>
<dbReference type="PIRSF" id="PIRSF028937">
    <property type="entry name" value="Lg_Ch_AO"/>
    <property type="match status" value="1"/>
</dbReference>
<dbReference type="InterPro" id="IPR036188">
    <property type="entry name" value="FAD/NAD-bd_sf"/>
</dbReference>
<evidence type="ECO:0000256" key="6">
    <source>
        <dbReference type="ARBA" id="ARBA00022630"/>
    </source>
</evidence>
<keyword evidence="16" id="KW-1185">Reference proteome</keyword>
<feature type="domain" description="Glucose-methanol-choline oxidoreductase N-terminal" evidence="13">
    <location>
        <begin position="306"/>
        <end position="546"/>
    </location>
</feature>
<proteinExistence type="inferred from homology"/>
<dbReference type="EMBL" id="CP126208">
    <property type="protein sequence ID" value="WIA09160.1"/>
    <property type="molecule type" value="Genomic_DNA"/>
</dbReference>
<feature type="region of interest" description="Disordered" evidence="12">
    <location>
        <begin position="227"/>
        <end position="250"/>
    </location>
</feature>
<dbReference type="PANTHER" id="PTHR46056">
    <property type="entry name" value="LONG-CHAIN-ALCOHOL OXIDASE"/>
    <property type="match status" value="1"/>
</dbReference>
<dbReference type="InterPro" id="IPR000172">
    <property type="entry name" value="GMC_OxRdtase_N"/>
</dbReference>
<dbReference type="EC" id="1.1.3.20" evidence="5"/>
<keyword evidence="8" id="KW-0274">FAD</keyword>
<dbReference type="PANTHER" id="PTHR46056:SF12">
    <property type="entry name" value="LONG-CHAIN-ALCOHOL OXIDASE"/>
    <property type="match status" value="1"/>
</dbReference>
<keyword evidence="10" id="KW-0560">Oxidoreductase</keyword>
<evidence type="ECO:0000313" key="15">
    <source>
        <dbReference type="EMBL" id="WIA09160.1"/>
    </source>
</evidence>
<evidence type="ECO:0000256" key="3">
    <source>
        <dbReference type="ARBA" id="ARBA00004370"/>
    </source>
</evidence>
<protein>
    <recommendedName>
        <fullName evidence="5">long-chain-alcohol oxidase</fullName>
        <ecNumber evidence="5">1.1.3.20</ecNumber>
    </recommendedName>
</protein>
<evidence type="ECO:0000259" key="13">
    <source>
        <dbReference type="Pfam" id="PF00732"/>
    </source>
</evidence>
<evidence type="ECO:0000256" key="8">
    <source>
        <dbReference type="ARBA" id="ARBA00022827"/>
    </source>
</evidence>
<gene>
    <name evidence="15" type="ORF">OEZ85_008571</name>
</gene>
<evidence type="ECO:0000256" key="10">
    <source>
        <dbReference type="ARBA" id="ARBA00023002"/>
    </source>
</evidence>
<comment type="similarity">
    <text evidence="4">Belongs to the GMC oxidoreductase family.</text>
</comment>
<evidence type="ECO:0000259" key="14">
    <source>
        <dbReference type="Pfam" id="PF05199"/>
    </source>
</evidence>
<comment type="subcellular location">
    <subcellularLocation>
        <location evidence="3">Membrane</location>
    </subcellularLocation>
</comment>
<feature type="domain" description="Glucose-methanol-choline oxidoreductase C-terminal" evidence="14">
    <location>
        <begin position="646"/>
        <end position="784"/>
    </location>
</feature>
<accession>A0ABY8TJF3</accession>
<dbReference type="Proteomes" id="UP001244341">
    <property type="component" value="Chromosome 1b"/>
</dbReference>
<comment type="function">
    <text evidence="2">Long-chain fatty alcohol oxidase involved in the omega-oxidation pathway of lipid degradation.</text>
</comment>
<dbReference type="InterPro" id="IPR012400">
    <property type="entry name" value="Long_Oxdase"/>
</dbReference>
<dbReference type="Pfam" id="PF00732">
    <property type="entry name" value="GMC_oxred_N"/>
    <property type="match status" value="1"/>
</dbReference>
<dbReference type="Pfam" id="PF05199">
    <property type="entry name" value="GMC_oxred_C"/>
    <property type="match status" value="1"/>
</dbReference>
<keyword evidence="6" id="KW-0285">Flavoprotein</keyword>
<evidence type="ECO:0000256" key="11">
    <source>
        <dbReference type="ARBA" id="ARBA00023136"/>
    </source>
</evidence>
<organism evidence="15 16">
    <name type="scientific">Tetradesmus obliquus</name>
    <name type="common">Green alga</name>
    <name type="synonym">Acutodesmus obliquus</name>
    <dbReference type="NCBI Taxonomy" id="3088"/>
    <lineage>
        <taxon>Eukaryota</taxon>
        <taxon>Viridiplantae</taxon>
        <taxon>Chlorophyta</taxon>
        <taxon>core chlorophytes</taxon>
        <taxon>Chlorophyceae</taxon>
        <taxon>CS clade</taxon>
        <taxon>Sphaeropleales</taxon>
        <taxon>Scenedesmaceae</taxon>
        <taxon>Tetradesmus</taxon>
    </lineage>
</organism>
<evidence type="ECO:0000256" key="5">
    <source>
        <dbReference type="ARBA" id="ARBA00013125"/>
    </source>
</evidence>
<evidence type="ECO:0000256" key="7">
    <source>
        <dbReference type="ARBA" id="ARBA00022692"/>
    </source>
</evidence>
<evidence type="ECO:0000256" key="9">
    <source>
        <dbReference type="ARBA" id="ARBA00022989"/>
    </source>
</evidence>
<keyword evidence="9" id="KW-1133">Transmembrane helix</keyword>
<evidence type="ECO:0000256" key="12">
    <source>
        <dbReference type="SAM" id="MobiDB-lite"/>
    </source>
</evidence>
<name>A0ABY8TJF3_TETOB</name>
<sequence>MEPVILALAEALWPALEQQEAERSAGNAAALNQYLRLSGADMKQVPEEVLKMVENCFVGAQQQQLKLALQLLGYRLPTLLMAGHHSLSPQWPLLQPFHKMPLQARQAVLQSWAHSSLSQLRKAYKGLKGLLAAAILAHIDPATGTNPCFQALGYSQGNRLQEQGLGPLPAAAEAAEEVLCSATVHVPELVAAGLDVQACLAKRGFLLTRDGGHSAAAVTAAAAADANSLPDQQQTSSTAATANGKGSSSSGGSVELFYDAVIVGSGAGGGVTAALLAAAGIRVLVLEKAGWMRRKDMSWLEGESHAEMYERAGFLATEDGGINVLAGSTLGGGTKINWTASLRTPEHVRREWAAAPHNLEALGPDSKAFSASLDAVCSRLGVSTGTEMSGPNARLLQGLEALGAHGEELPRNCLSKKCSAYCNFGCRSGHKQSSDVTWLVDAVRMGAHVLTGMEAQRVLLEANDSTDASSDAAAHRRRQKAAGVLALSSPRTTPGAPTPTLQQVPITIHAPLVVASCGSIHTPALLLRSGVRCSGNVGRHLRLHPAAGLVGFFERSKEQQAAGQGAVEMYQGVSMGSYSRAAAGWSEGGYGAMVSVPAAHPGLLGAICPDSSPGALKKMMLDLRDGSGCVIFTRDSGTGSVGVDGAGRPVIRYWLDKTTEKHLFDGIELAVRALAAAGACRILLPNNCLNWDVRFDPEAAPEARAATLEAFIAQLRRRGVYPKYGLQLLSAHQMGSCRMGSSPRSSAVDASGQCWQVAGLYVADASLFPTPSGVNPMITVYGLAHMVASGIAQRWKAAKKAKEAAAKQ</sequence>